<reference evidence="2" key="1">
    <citation type="journal article" date="2017" name="Genome Biol.">
        <title>Comparative genomics reveals high biological diversity and specific adaptations in the industrially and medically important fungal genus Aspergillus.</title>
        <authorList>
            <person name="de Vries R.P."/>
            <person name="Riley R."/>
            <person name="Wiebenga A."/>
            <person name="Aguilar-Osorio G."/>
            <person name="Amillis S."/>
            <person name="Uchima C.A."/>
            <person name="Anderluh G."/>
            <person name="Asadollahi M."/>
            <person name="Askin M."/>
            <person name="Barry K."/>
            <person name="Battaglia E."/>
            <person name="Bayram O."/>
            <person name="Benocci T."/>
            <person name="Braus-Stromeyer S.A."/>
            <person name="Caldana C."/>
            <person name="Canovas D."/>
            <person name="Cerqueira G.C."/>
            <person name="Chen F."/>
            <person name="Chen W."/>
            <person name="Choi C."/>
            <person name="Clum A."/>
            <person name="Dos Santos R.A."/>
            <person name="Damasio A.R."/>
            <person name="Diallinas G."/>
            <person name="Emri T."/>
            <person name="Fekete E."/>
            <person name="Flipphi M."/>
            <person name="Freyberg S."/>
            <person name="Gallo A."/>
            <person name="Gournas C."/>
            <person name="Habgood R."/>
            <person name="Hainaut M."/>
            <person name="Harispe M.L."/>
            <person name="Henrissat B."/>
            <person name="Hilden K.S."/>
            <person name="Hope R."/>
            <person name="Hossain A."/>
            <person name="Karabika E."/>
            <person name="Karaffa L."/>
            <person name="Karanyi Z."/>
            <person name="Krasevec N."/>
            <person name="Kuo A."/>
            <person name="Kusch H."/>
            <person name="LaButti K."/>
            <person name="Lagendijk E.L."/>
            <person name="Lapidus A."/>
            <person name="Levasseur A."/>
            <person name="Lindquist E."/>
            <person name="Lipzen A."/>
            <person name="Logrieco A.F."/>
            <person name="MacCabe A."/>
            <person name="Maekelae M.R."/>
            <person name="Malavazi I."/>
            <person name="Melin P."/>
            <person name="Meyer V."/>
            <person name="Mielnichuk N."/>
            <person name="Miskei M."/>
            <person name="Molnar A.P."/>
            <person name="Mule G."/>
            <person name="Ngan C.Y."/>
            <person name="Orejas M."/>
            <person name="Orosz E."/>
            <person name="Ouedraogo J.P."/>
            <person name="Overkamp K.M."/>
            <person name="Park H.-S."/>
            <person name="Perrone G."/>
            <person name="Piumi F."/>
            <person name="Punt P.J."/>
            <person name="Ram A.F."/>
            <person name="Ramon A."/>
            <person name="Rauscher S."/>
            <person name="Record E."/>
            <person name="Riano-Pachon D.M."/>
            <person name="Robert V."/>
            <person name="Roehrig J."/>
            <person name="Ruller R."/>
            <person name="Salamov A."/>
            <person name="Salih N.S."/>
            <person name="Samson R.A."/>
            <person name="Sandor E."/>
            <person name="Sanguinetti M."/>
            <person name="Schuetze T."/>
            <person name="Sepcic K."/>
            <person name="Shelest E."/>
            <person name="Sherlock G."/>
            <person name="Sophianopoulou V."/>
            <person name="Squina F.M."/>
            <person name="Sun H."/>
            <person name="Susca A."/>
            <person name="Todd R.B."/>
            <person name="Tsang A."/>
            <person name="Unkles S.E."/>
            <person name="van de Wiele N."/>
            <person name="van Rossen-Uffink D."/>
            <person name="Oliveira J.V."/>
            <person name="Vesth T.C."/>
            <person name="Visser J."/>
            <person name="Yu J.-H."/>
            <person name="Zhou M."/>
            <person name="Andersen M.R."/>
            <person name="Archer D.B."/>
            <person name="Baker S.E."/>
            <person name="Benoit I."/>
            <person name="Brakhage A.A."/>
            <person name="Braus G.H."/>
            <person name="Fischer R."/>
            <person name="Frisvad J.C."/>
            <person name="Goldman G.H."/>
            <person name="Houbraken J."/>
            <person name="Oakley B."/>
            <person name="Pocsi I."/>
            <person name="Scazzocchio C."/>
            <person name="Seiboth B."/>
            <person name="vanKuyk P.A."/>
            <person name="Wortman J."/>
            <person name="Dyer P.S."/>
            <person name="Grigoriev I.V."/>
        </authorList>
    </citation>
    <scope>NUCLEOTIDE SEQUENCE [LARGE SCALE GENOMIC DNA]</scope>
    <source>
        <strain evidence="2">ITEM 5010</strain>
    </source>
</reference>
<evidence type="ECO:0000313" key="1">
    <source>
        <dbReference type="EMBL" id="OOG00081.1"/>
    </source>
</evidence>
<dbReference type="AlphaFoldDB" id="A0A1R3S053"/>
<protein>
    <submittedName>
        <fullName evidence="1">Uncharacterized protein</fullName>
    </submittedName>
</protein>
<gene>
    <name evidence="1" type="ORF">ASPCADRAFT_126951</name>
</gene>
<accession>A0A1R3S053</accession>
<organism evidence="1 2">
    <name type="scientific">Aspergillus carbonarius (strain ITEM 5010)</name>
    <dbReference type="NCBI Taxonomy" id="602072"/>
    <lineage>
        <taxon>Eukaryota</taxon>
        <taxon>Fungi</taxon>
        <taxon>Dikarya</taxon>
        <taxon>Ascomycota</taxon>
        <taxon>Pezizomycotina</taxon>
        <taxon>Eurotiomycetes</taxon>
        <taxon>Eurotiomycetidae</taxon>
        <taxon>Eurotiales</taxon>
        <taxon>Aspergillaceae</taxon>
        <taxon>Aspergillus</taxon>
        <taxon>Aspergillus subgen. Circumdati</taxon>
    </lineage>
</organism>
<sequence length="55" mass="6347">MPVPNYILAYQGASQRSQTMLGHFYSLMELRVMSTIHIDYSDEKATDEKTSQSLY</sequence>
<evidence type="ECO:0000313" key="2">
    <source>
        <dbReference type="Proteomes" id="UP000188318"/>
    </source>
</evidence>
<dbReference type="Proteomes" id="UP000188318">
    <property type="component" value="Unassembled WGS sequence"/>
</dbReference>
<proteinExistence type="predicted"/>
<name>A0A1R3S053_ASPC5</name>
<keyword evidence="2" id="KW-1185">Reference proteome</keyword>
<dbReference type="EMBL" id="KV907494">
    <property type="protein sequence ID" value="OOG00081.1"/>
    <property type="molecule type" value="Genomic_DNA"/>
</dbReference>
<dbReference type="VEuPathDB" id="FungiDB:ASPCADRAFT_126951"/>